<protein>
    <recommendedName>
        <fullName evidence="1">Fumarase C C-terminal domain-containing protein</fullName>
    </recommendedName>
</protein>
<gene>
    <name evidence="2" type="ORF">MACH26_05220</name>
</gene>
<dbReference type="InterPro" id="IPR018951">
    <property type="entry name" value="Fumarase_C_C"/>
</dbReference>
<evidence type="ECO:0000313" key="3">
    <source>
        <dbReference type="Proteomes" id="UP001333710"/>
    </source>
</evidence>
<dbReference type="Pfam" id="PF10415">
    <property type="entry name" value="FumaraseC_C"/>
    <property type="match status" value="1"/>
</dbReference>
<dbReference type="Proteomes" id="UP001333710">
    <property type="component" value="Chromosome"/>
</dbReference>
<accession>A0AA48HEQ9</accession>
<dbReference type="GO" id="GO:0016829">
    <property type="term" value="F:lyase activity"/>
    <property type="evidence" value="ECO:0007669"/>
    <property type="project" value="InterPro"/>
</dbReference>
<feature type="domain" description="Fumarase C C-terminal" evidence="1">
    <location>
        <begin position="19"/>
        <end position="65"/>
    </location>
</feature>
<organism evidence="2 3">
    <name type="scientific">Planctobacterium marinum</name>
    <dbReference type="NCBI Taxonomy" id="1631968"/>
    <lineage>
        <taxon>Bacteria</taxon>
        <taxon>Pseudomonadati</taxon>
        <taxon>Pseudomonadota</taxon>
        <taxon>Gammaproteobacteria</taxon>
        <taxon>Alteromonadales</taxon>
        <taxon>Alteromonadaceae</taxon>
        <taxon>Planctobacterium</taxon>
    </lineage>
</organism>
<dbReference type="EMBL" id="AP027272">
    <property type="protein sequence ID" value="BDX05001.1"/>
    <property type="molecule type" value="Genomic_DNA"/>
</dbReference>
<name>A0AA48HEQ9_9ALTE</name>
<proteinExistence type="predicted"/>
<sequence length="71" mass="7844">MTLNNAQIEINMMNNLSSITLLAPEIGYDIAASIVKDAKQRHLSLAESAESLGLFSIDDFEVLLKHKLSQQ</sequence>
<evidence type="ECO:0000259" key="1">
    <source>
        <dbReference type="Pfam" id="PF10415"/>
    </source>
</evidence>
<keyword evidence="3" id="KW-1185">Reference proteome</keyword>
<dbReference type="InterPro" id="IPR008948">
    <property type="entry name" value="L-Aspartase-like"/>
</dbReference>
<reference evidence="2" key="1">
    <citation type="submission" date="2023-01" db="EMBL/GenBank/DDBJ databases">
        <title>Complete genome sequence of Planctobacterium marinum strain Dej080120_11.</title>
        <authorList>
            <person name="Ueki S."/>
            <person name="Maruyama F."/>
        </authorList>
    </citation>
    <scope>NUCLEOTIDE SEQUENCE</scope>
    <source>
        <strain evidence="2">Dej080120_11</strain>
    </source>
</reference>
<dbReference type="SUPFAM" id="SSF48557">
    <property type="entry name" value="L-aspartase-like"/>
    <property type="match status" value="1"/>
</dbReference>
<dbReference type="GO" id="GO:0006099">
    <property type="term" value="P:tricarboxylic acid cycle"/>
    <property type="evidence" value="ECO:0007669"/>
    <property type="project" value="InterPro"/>
</dbReference>
<evidence type="ECO:0000313" key="2">
    <source>
        <dbReference type="EMBL" id="BDX05001.1"/>
    </source>
</evidence>
<dbReference type="KEGG" id="pmaw:MACH26_05220"/>
<dbReference type="AlphaFoldDB" id="A0AA48HEQ9"/>
<dbReference type="Gene3D" id="1.10.40.30">
    <property type="entry name" value="Fumarase/aspartase (C-terminal domain)"/>
    <property type="match status" value="1"/>
</dbReference>